<comment type="caution">
    <text evidence="2">The sequence shown here is derived from an EMBL/GenBank/DDBJ whole genome shotgun (WGS) entry which is preliminary data.</text>
</comment>
<dbReference type="InterPro" id="IPR050902">
    <property type="entry name" value="ABC_Transporter_SBP"/>
</dbReference>
<accession>A0ABQ3L0H0</accession>
<organism evidence="2 3">
    <name type="scientific">Alishewanella longhuensis</name>
    <dbReference type="NCBI Taxonomy" id="1091037"/>
    <lineage>
        <taxon>Bacteria</taxon>
        <taxon>Pseudomonadati</taxon>
        <taxon>Pseudomonadota</taxon>
        <taxon>Gammaproteobacteria</taxon>
        <taxon>Alteromonadales</taxon>
        <taxon>Alteromonadaceae</taxon>
        <taxon>Alishewanella</taxon>
    </lineage>
</organism>
<sequence length="259" mass="27277">MPIQAKEQLASAGGTLTDIIFALGADDKLVAVDTSSTSPAAAASKASIGYYRSLSAEAVIATGANSLWALEGSGPEATLTQLANTGIKVQRFSKPRDLAEFYQFITRLGQQLDKSAAADALVSQIKQSLPELPASATPASALFILQASSRGIIVAGNGTVPALLFSHSAIQNLASHSGFKPISAEFLMLNQPDLLVVPDHVAQSAGGLSAFCQLPELRMLQAAKECRVLVMDSLLSMGMTSRIGEAVQQLYQFRQQTVR</sequence>
<protein>
    <recommendedName>
        <fullName evidence="1">Fe/B12 periplasmic-binding domain-containing protein</fullName>
    </recommendedName>
</protein>
<dbReference type="PANTHER" id="PTHR30535:SF4">
    <property type="entry name" value="HEMIN-BINDING PERIPLASMIC PROTEIN HMUT"/>
    <property type="match status" value="1"/>
</dbReference>
<evidence type="ECO:0000313" key="2">
    <source>
        <dbReference type="EMBL" id="GHG71451.1"/>
    </source>
</evidence>
<dbReference type="Pfam" id="PF01497">
    <property type="entry name" value="Peripla_BP_2"/>
    <property type="match status" value="1"/>
</dbReference>
<dbReference type="PROSITE" id="PS50983">
    <property type="entry name" value="FE_B12_PBP"/>
    <property type="match status" value="1"/>
</dbReference>
<keyword evidence="3" id="KW-1185">Reference proteome</keyword>
<evidence type="ECO:0000313" key="3">
    <source>
        <dbReference type="Proteomes" id="UP000659697"/>
    </source>
</evidence>
<evidence type="ECO:0000259" key="1">
    <source>
        <dbReference type="PROSITE" id="PS50983"/>
    </source>
</evidence>
<dbReference type="RefSeq" id="WP_189433129.1">
    <property type="nucleotide sequence ID" value="NZ_BNAO01000005.1"/>
</dbReference>
<feature type="domain" description="Fe/B12 periplasmic-binding" evidence="1">
    <location>
        <begin position="8"/>
        <end position="259"/>
    </location>
</feature>
<dbReference type="EMBL" id="BNAO01000005">
    <property type="protein sequence ID" value="GHG71451.1"/>
    <property type="molecule type" value="Genomic_DNA"/>
</dbReference>
<gene>
    <name evidence="2" type="ORF">GCM10010919_22730</name>
</gene>
<name>A0ABQ3L0H0_9ALTE</name>
<dbReference type="InterPro" id="IPR002491">
    <property type="entry name" value="ABC_transptr_periplasmic_BD"/>
</dbReference>
<dbReference type="Gene3D" id="3.40.50.1980">
    <property type="entry name" value="Nitrogenase molybdenum iron protein domain"/>
    <property type="match status" value="2"/>
</dbReference>
<dbReference type="PANTHER" id="PTHR30535">
    <property type="entry name" value="VITAMIN B12-BINDING PROTEIN"/>
    <property type="match status" value="1"/>
</dbReference>
<dbReference type="Proteomes" id="UP000659697">
    <property type="component" value="Unassembled WGS sequence"/>
</dbReference>
<reference evidence="3" key="1">
    <citation type="journal article" date="2019" name="Int. J. Syst. Evol. Microbiol.">
        <title>The Global Catalogue of Microorganisms (GCM) 10K type strain sequencing project: providing services to taxonomists for standard genome sequencing and annotation.</title>
        <authorList>
            <consortium name="The Broad Institute Genomics Platform"/>
            <consortium name="The Broad Institute Genome Sequencing Center for Infectious Disease"/>
            <person name="Wu L."/>
            <person name="Ma J."/>
        </authorList>
    </citation>
    <scope>NUCLEOTIDE SEQUENCE [LARGE SCALE GENOMIC DNA]</scope>
    <source>
        <strain evidence="3">CGMCC 1.7003</strain>
    </source>
</reference>
<proteinExistence type="predicted"/>
<dbReference type="SUPFAM" id="SSF53807">
    <property type="entry name" value="Helical backbone' metal receptor"/>
    <property type="match status" value="1"/>
</dbReference>